<reference evidence="2 3" key="1">
    <citation type="submission" date="2019-03" db="EMBL/GenBank/DDBJ databases">
        <title>Pragia sp. nov. isolated from the gut tract of Carduelis flavirostris.</title>
        <authorList>
            <person name="Ge Y."/>
        </authorList>
    </citation>
    <scope>NUCLEOTIDE SEQUENCE [LARGE SCALE GENOMIC DNA]</scope>
    <source>
        <strain evidence="2 3">CF-458</strain>
    </source>
</reference>
<dbReference type="Pfam" id="PF20232">
    <property type="entry name" value="T6SS_FHA_C"/>
    <property type="match status" value="1"/>
</dbReference>
<evidence type="ECO:0000313" key="2">
    <source>
        <dbReference type="EMBL" id="QBH97037.1"/>
    </source>
</evidence>
<gene>
    <name evidence="2" type="primary">tagH</name>
    <name evidence="2" type="ORF">EKN56_11900</name>
</gene>
<keyword evidence="3" id="KW-1185">Reference proteome</keyword>
<dbReference type="InterPro" id="IPR008984">
    <property type="entry name" value="SMAD_FHA_dom_sf"/>
</dbReference>
<protein>
    <submittedName>
        <fullName evidence="2">Type VI secretion system-associated FHA domain protein TagH</fullName>
    </submittedName>
</protein>
<feature type="domain" description="Type VI secretion system FHA" evidence="1">
    <location>
        <begin position="261"/>
        <end position="423"/>
    </location>
</feature>
<dbReference type="AlphaFoldDB" id="A0A411WLL4"/>
<evidence type="ECO:0000259" key="1">
    <source>
        <dbReference type="Pfam" id="PF20232"/>
    </source>
</evidence>
<dbReference type="OrthoDB" id="273564at2"/>
<organism evidence="2 3">
    <name type="scientific">Limnobaculum zhutongyuii</name>
    <dbReference type="NCBI Taxonomy" id="2498113"/>
    <lineage>
        <taxon>Bacteria</taxon>
        <taxon>Pseudomonadati</taxon>
        <taxon>Pseudomonadota</taxon>
        <taxon>Gammaproteobacteria</taxon>
        <taxon>Enterobacterales</taxon>
        <taxon>Budviciaceae</taxon>
        <taxon>Limnobaculum</taxon>
    </lineage>
</organism>
<dbReference type="NCBIfam" id="TIGR03354">
    <property type="entry name" value="VI_FHA"/>
    <property type="match status" value="1"/>
</dbReference>
<dbReference type="CDD" id="cd00060">
    <property type="entry name" value="FHA"/>
    <property type="match status" value="1"/>
</dbReference>
<dbReference type="SUPFAM" id="SSF49879">
    <property type="entry name" value="SMAD/FHA domain"/>
    <property type="match status" value="1"/>
</dbReference>
<dbReference type="KEGG" id="prag:EKN56_11900"/>
<proteinExistence type="predicted"/>
<dbReference type="EMBL" id="CP034752">
    <property type="protein sequence ID" value="QBH97037.1"/>
    <property type="molecule type" value="Genomic_DNA"/>
</dbReference>
<evidence type="ECO:0000313" key="3">
    <source>
        <dbReference type="Proteomes" id="UP000293154"/>
    </source>
</evidence>
<accession>A0A411WLL4</accession>
<dbReference type="Proteomes" id="UP000293154">
    <property type="component" value="Chromosome"/>
</dbReference>
<sequence length="438" mass="49470">MLFRLDNLFARTTTQSQHYAEDAGVIMNHSNTLTLQILNNDSLASGKHGNTLIGSQGATIGSNPDNFWSIQNQKGQIEPLHAKVDMVDSHFCISAYAPDLYLNDVDLFAKAKPVRLQHGDVLKLSDFKIKVQVNPDGKLYQDPLSMRPEDIIANHHDTINEILSRKPGSSSGDLALPEFQQTQVISSLPLDPMKVLDSEQAPVSGSPRTIQPTVTTQNVLDHSIQLEEKQGYDAMPMDNDLTHLAINPLFQGMKHTINLKDSKEAYDLLEEIGYSIRAVIEGLSSLHSANLYSSDKHLRPIEDNPLHLKLSYDEMLNLLYSTDKCPVHLSAPSAFAESLNQIRLHHTANQMAISEALTALLKAFSPQALIARFLRYRRANEKSAPDSNWAWEMYSSYFDELTSNRQQGFEKLFWEIYEQSYDRHIRQLQQELDGKDRL</sequence>
<dbReference type="InterPro" id="IPR046883">
    <property type="entry name" value="T6SS_FHA_C"/>
</dbReference>
<dbReference type="InterPro" id="IPR017735">
    <property type="entry name" value="T6SS_FHA"/>
</dbReference>
<name>A0A411WLL4_9GAMM</name>